<dbReference type="EMBL" id="CP107246">
    <property type="protein sequence ID" value="WIM05109.1"/>
    <property type="molecule type" value="Genomic_DNA"/>
</dbReference>
<evidence type="ECO:0000256" key="2">
    <source>
        <dbReference type="SAM" id="MobiDB-lite"/>
    </source>
</evidence>
<dbReference type="KEGG" id="npv:OHM77_10440"/>
<feature type="region of interest" description="Disordered" evidence="2">
    <location>
        <begin position="663"/>
        <end position="685"/>
    </location>
</feature>
<proteinExistence type="predicted"/>
<protein>
    <submittedName>
        <fullName evidence="3">Uncharacterized protein</fullName>
    </submittedName>
</protein>
<evidence type="ECO:0000256" key="1">
    <source>
        <dbReference type="SAM" id="Coils"/>
    </source>
</evidence>
<feature type="region of interest" description="Disordered" evidence="2">
    <location>
        <begin position="183"/>
        <end position="202"/>
    </location>
</feature>
<sequence length="685" mass="75879">MLLARFCCHGHLRIVYCRASRTAIRLLRNQTQPRVVLQRLKAAPYHLPAHLMCDPLQRSYRCDAIETVIEVARAEVAAIEENLDRVGDRVIRSNCADLLRRYLRYQAGEAVRDHVYLGYHLLCLKHRHYPDDFALAIPKTWWSDSLDRALAPTGIPVLQVTSVSHAFDTIRLAFEERIRGPVTSSSRFEPDKPMENLPDTDAIPDAKASGDWPGSRLSLVACDGLDYRLRGNAAWAWHSGLPLSAFSFFWNVVSRRPTNLELGLPKRGAQVYAFHSSSAPPAWLKIRRRSGIAKGIGLFAAAARIVGAGHLSLMSGKSRWVAGQIATLVNRAQDWHGFFANGNVSVHVEYDYGTDAYARALAMRCRGGIVVLDQRSQYYDNYDHSSDRPGDVAFISGPHGLRYYSPRLFEVPPIVLTGMSADDGIGEVDVPNSLAASGLPTVALFDEPGTLYGPEHVRRFVSDMLAHCSAVHCYRILIKPKKPAITFLSSLPESDRALVDRLTQQGYLEVAPAETSVRAVCARSNIVVSVPSTAACIAVAAGIPTLVFNPFHTIRTMFYEHGLESRCIFTKHSDLLDALLEVIHESGNLVGQCSRIRRALDPWLDMKGNNRKGIFLSDLLRETQGKTGRQQAISCAMESYRSKIGLEFAGSWQAVWNATGGSEELGLSTQPPRYDRVSQSDGNEA</sequence>
<feature type="coiled-coil region" evidence="1">
    <location>
        <begin position="62"/>
        <end position="89"/>
    </location>
</feature>
<organism evidence="3">
    <name type="scientific">Candidatus Nitricoxidivorans perseverans</name>
    <dbReference type="NCBI Taxonomy" id="2975601"/>
    <lineage>
        <taxon>Bacteria</taxon>
        <taxon>Pseudomonadati</taxon>
        <taxon>Pseudomonadota</taxon>
        <taxon>Betaproteobacteria</taxon>
        <taxon>Nitrosomonadales</taxon>
        <taxon>Sterolibacteriaceae</taxon>
        <taxon>Candidatus Nitricoxidivorans</taxon>
    </lineage>
</organism>
<gene>
    <name evidence="3" type="ORF">OHM77_10440</name>
</gene>
<dbReference type="Proteomes" id="UP001234916">
    <property type="component" value="Chromosome"/>
</dbReference>
<evidence type="ECO:0000313" key="3">
    <source>
        <dbReference type="EMBL" id="WIM05109.1"/>
    </source>
</evidence>
<name>A0AA49FJF8_9PROT</name>
<accession>A0AA49FJF8</accession>
<reference evidence="3" key="1">
    <citation type="journal article" date="2023" name="Nat. Microbiol.">
        <title>Enrichment and characterization of a nitric oxide-reducing microbial community in a continuous bioreactor.</title>
        <authorList>
            <person name="Garrido-Amador P."/>
            <person name="Stortenbeker N."/>
            <person name="Wessels H.J.C.T."/>
            <person name="Speth D.R."/>
            <person name="Garcia-Heredia I."/>
            <person name="Kartal B."/>
        </authorList>
    </citation>
    <scope>NUCLEOTIDE SEQUENCE</scope>
    <source>
        <strain evidence="3">MAG1</strain>
    </source>
</reference>
<dbReference type="AlphaFoldDB" id="A0AA49FJF8"/>
<keyword evidence="1" id="KW-0175">Coiled coil</keyword>